<dbReference type="InterPro" id="IPR003594">
    <property type="entry name" value="HATPase_dom"/>
</dbReference>
<protein>
    <recommendedName>
        <fullName evidence="3">histidine kinase</fullName>
        <ecNumber evidence="3">2.7.13.3</ecNumber>
    </recommendedName>
</protein>
<dbReference type="InterPro" id="IPR005467">
    <property type="entry name" value="His_kinase_dom"/>
</dbReference>
<feature type="region of interest" description="Disordered" evidence="15">
    <location>
        <begin position="141"/>
        <end position="174"/>
    </location>
</feature>
<keyword evidence="8 16" id="KW-0812">Transmembrane</keyword>
<dbReference type="PANTHER" id="PTHR44936:SF5">
    <property type="entry name" value="SENSOR HISTIDINE KINASE ENVZ"/>
    <property type="match status" value="1"/>
</dbReference>
<dbReference type="SMART" id="SM00304">
    <property type="entry name" value="HAMP"/>
    <property type="match status" value="2"/>
</dbReference>
<dbReference type="GO" id="GO:0005524">
    <property type="term" value="F:ATP binding"/>
    <property type="evidence" value="ECO:0007669"/>
    <property type="project" value="UniProtKB-KW"/>
</dbReference>
<feature type="domain" description="Histidine kinase" evidence="17">
    <location>
        <begin position="297"/>
        <end position="494"/>
    </location>
</feature>
<dbReference type="SUPFAM" id="SSF55874">
    <property type="entry name" value="ATPase domain of HSP90 chaperone/DNA topoisomerase II/histidine kinase"/>
    <property type="match status" value="1"/>
</dbReference>
<dbReference type="SMART" id="SM00387">
    <property type="entry name" value="HATPase_c"/>
    <property type="match status" value="1"/>
</dbReference>
<name>A0ABT1BP91_9BURK</name>
<evidence type="ECO:0000256" key="3">
    <source>
        <dbReference type="ARBA" id="ARBA00012438"/>
    </source>
</evidence>
<keyword evidence="10" id="KW-0418">Kinase</keyword>
<dbReference type="EC" id="2.7.13.3" evidence="3"/>
<dbReference type="InterPro" id="IPR004358">
    <property type="entry name" value="Sig_transdc_His_kin-like_C"/>
</dbReference>
<comment type="subcellular location">
    <subcellularLocation>
        <location evidence="2">Cell inner membrane</location>
        <topology evidence="2">Multi-pass membrane protein</topology>
    </subcellularLocation>
</comment>
<feature type="compositionally biased region" description="Low complexity" evidence="15">
    <location>
        <begin position="159"/>
        <end position="174"/>
    </location>
</feature>
<dbReference type="CDD" id="cd06225">
    <property type="entry name" value="HAMP"/>
    <property type="match status" value="1"/>
</dbReference>
<evidence type="ECO:0000256" key="2">
    <source>
        <dbReference type="ARBA" id="ARBA00004429"/>
    </source>
</evidence>
<keyword evidence="7" id="KW-0808">Transferase</keyword>
<evidence type="ECO:0000256" key="16">
    <source>
        <dbReference type="SAM" id="Phobius"/>
    </source>
</evidence>
<keyword evidence="4" id="KW-1003">Cell membrane</keyword>
<dbReference type="Proteomes" id="UP001204851">
    <property type="component" value="Unassembled WGS sequence"/>
</dbReference>
<dbReference type="Gene3D" id="3.30.565.10">
    <property type="entry name" value="Histidine kinase-like ATPase, C-terminal domain"/>
    <property type="match status" value="1"/>
</dbReference>
<dbReference type="RefSeq" id="WP_252770139.1">
    <property type="nucleotide sequence ID" value="NZ_JAMXMC010000007.1"/>
</dbReference>
<dbReference type="CDD" id="cd00082">
    <property type="entry name" value="HisKA"/>
    <property type="match status" value="1"/>
</dbReference>
<dbReference type="SMART" id="SM00388">
    <property type="entry name" value="HisKA"/>
    <property type="match status" value="1"/>
</dbReference>
<comment type="catalytic activity">
    <reaction evidence="1">
        <text>ATP + protein L-histidine = ADP + protein N-phospho-L-histidine.</text>
        <dbReference type="EC" id="2.7.13.3"/>
    </reaction>
</comment>
<keyword evidence="20" id="KW-1185">Reference proteome</keyword>
<evidence type="ECO:0000256" key="15">
    <source>
        <dbReference type="SAM" id="MobiDB-lite"/>
    </source>
</evidence>
<dbReference type="PROSITE" id="PS50885">
    <property type="entry name" value="HAMP"/>
    <property type="match status" value="1"/>
</dbReference>
<evidence type="ECO:0000256" key="10">
    <source>
        <dbReference type="ARBA" id="ARBA00022777"/>
    </source>
</evidence>
<evidence type="ECO:0000259" key="18">
    <source>
        <dbReference type="PROSITE" id="PS50885"/>
    </source>
</evidence>
<dbReference type="Pfam" id="PF00512">
    <property type="entry name" value="HisKA"/>
    <property type="match status" value="1"/>
</dbReference>
<dbReference type="Gene3D" id="1.10.287.130">
    <property type="match status" value="1"/>
</dbReference>
<reference evidence="19 20" key="1">
    <citation type="submission" date="2022-06" db="EMBL/GenBank/DDBJ databases">
        <title>Ideonella sp. NS12-5 Genome sequencing and assembly.</title>
        <authorList>
            <person name="Jung Y."/>
        </authorList>
    </citation>
    <scope>NUCLEOTIDE SEQUENCE [LARGE SCALE GENOMIC DNA]</scope>
    <source>
        <strain evidence="19 20">NS12-5</strain>
    </source>
</reference>
<evidence type="ECO:0000256" key="11">
    <source>
        <dbReference type="ARBA" id="ARBA00022840"/>
    </source>
</evidence>
<keyword evidence="13" id="KW-0902">Two-component regulatory system</keyword>
<proteinExistence type="predicted"/>
<evidence type="ECO:0000313" key="20">
    <source>
        <dbReference type="Proteomes" id="UP001204851"/>
    </source>
</evidence>
<feature type="compositionally biased region" description="Pro residues" evidence="15">
    <location>
        <begin position="141"/>
        <end position="158"/>
    </location>
</feature>
<dbReference type="EMBL" id="JAMXMC010000007">
    <property type="protein sequence ID" value="MCO5977639.1"/>
    <property type="molecule type" value="Genomic_DNA"/>
</dbReference>
<dbReference type="Pfam" id="PF00672">
    <property type="entry name" value="HAMP"/>
    <property type="match status" value="1"/>
</dbReference>
<keyword evidence="14 16" id="KW-0472">Membrane</keyword>
<organism evidence="19 20">
    <name type="scientific">Ideonella oryzae</name>
    <dbReference type="NCBI Taxonomy" id="2937441"/>
    <lineage>
        <taxon>Bacteria</taxon>
        <taxon>Pseudomonadati</taxon>
        <taxon>Pseudomonadota</taxon>
        <taxon>Betaproteobacteria</taxon>
        <taxon>Burkholderiales</taxon>
        <taxon>Sphaerotilaceae</taxon>
        <taxon>Ideonella</taxon>
    </lineage>
</organism>
<evidence type="ECO:0000256" key="14">
    <source>
        <dbReference type="ARBA" id="ARBA00023136"/>
    </source>
</evidence>
<keyword evidence="12 16" id="KW-1133">Transmembrane helix</keyword>
<dbReference type="SUPFAM" id="SSF47384">
    <property type="entry name" value="Homodimeric domain of signal transducing histidine kinase"/>
    <property type="match status" value="1"/>
</dbReference>
<dbReference type="InterPro" id="IPR003660">
    <property type="entry name" value="HAMP_dom"/>
</dbReference>
<dbReference type="PANTHER" id="PTHR44936">
    <property type="entry name" value="SENSOR PROTEIN CREC"/>
    <property type="match status" value="1"/>
</dbReference>
<evidence type="ECO:0000256" key="4">
    <source>
        <dbReference type="ARBA" id="ARBA00022475"/>
    </source>
</evidence>
<comment type="caution">
    <text evidence="19">The sequence shown here is derived from an EMBL/GenBank/DDBJ whole genome shotgun (WGS) entry which is preliminary data.</text>
</comment>
<gene>
    <name evidence="19" type="ORF">M0L44_13100</name>
</gene>
<evidence type="ECO:0000256" key="1">
    <source>
        <dbReference type="ARBA" id="ARBA00000085"/>
    </source>
</evidence>
<evidence type="ECO:0000256" key="9">
    <source>
        <dbReference type="ARBA" id="ARBA00022741"/>
    </source>
</evidence>
<dbReference type="InterPro" id="IPR050980">
    <property type="entry name" value="2C_sensor_his_kinase"/>
</dbReference>
<keyword evidence="9" id="KW-0547">Nucleotide-binding</keyword>
<evidence type="ECO:0000256" key="13">
    <source>
        <dbReference type="ARBA" id="ARBA00023012"/>
    </source>
</evidence>
<evidence type="ECO:0000256" key="5">
    <source>
        <dbReference type="ARBA" id="ARBA00022519"/>
    </source>
</evidence>
<dbReference type="InterPro" id="IPR036890">
    <property type="entry name" value="HATPase_C_sf"/>
</dbReference>
<keyword evidence="5" id="KW-0997">Cell inner membrane</keyword>
<accession>A0ABT1BP91</accession>
<dbReference type="PRINTS" id="PR00344">
    <property type="entry name" value="BCTRLSENSOR"/>
</dbReference>
<evidence type="ECO:0000256" key="8">
    <source>
        <dbReference type="ARBA" id="ARBA00022692"/>
    </source>
</evidence>
<evidence type="ECO:0000256" key="7">
    <source>
        <dbReference type="ARBA" id="ARBA00022679"/>
    </source>
</evidence>
<evidence type="ECO:0000259" key="17">
    <source>
        <dbReference type="PROSITE" id="PS50109"/>
    </source>
</evidence>
<evidence type="ECO:0000256" key="6">
    <source>
        <dbReference type="ARBA" id="ARBA00022553"/>
    </source>
</evidence>
<dbReference type="InterPro" id="IPR003661">
    <property type="entry name" value="HisK_dim/P_dom"/>
</dbReference>
<dbReference type="InterPro" id="IPR036097">
    <property type="entry name" value="HisK_dim/P_sf"/>
</dbReference>
<dbReference type="PROSITE" id="PS50109">
    <property type="entry name" value="HIS_KIN"/>
    <property type="match status" value="1"/>
</dbReference>
<sequence length="494" mass="54499">MSGGERTSATRRWRWWPRTLYGRLLGVLLIGLVAGQGLSLWINLAERDRVVQRSTGLQPARRVADLVLLLDTLDVVERQRFVRLMDAPPLRVRLLEAPEPLQAPGPAATAAPEAALAFYRQGLRQGLGDERPFELAAWQVMPPPRPGPLAEPPEPSPLPASSASPADSRAAWRAQRAERWHHHAGLVFVAQVPLQGGQWLRLENRPLVDDTPLPWRVPVSLLVLAVTVAALSWWAVRRVTRPLADLARAADGLGRDLRQAPLPETGPQEVAQANRAFNRMQQRLSRTLEGRTRMLAAMSHDLKTPLTRMRLRAELLDDEDLRARMEHDLDEMGQMVSDALDHLRGLEQAQERRPVDVMALLESLQADQQAMGRDVQLAGACERPWLGGAAALRRCVSNLVDNAVLYGQRAVLDVQDSPEALTIRVRDAGPGIPPEALEQVFEPFFRLEASRNRVTGGSGLGLAIARQIAEGAGGTLSLRNHPEGGLEATLRLPR</sequence>
<evidence type="ECO:0000313" key="19">
    <source>
        <dbReference type="EMBL" id="MCO5977639.1"/>
    </source>
</evidence>
<keyword evidence="11 19" id="KW-0067">ATP-binding</keyword>
<dbReference type="Pfam" id="PF02518">
    <property type="entry name" value="HATPase_c"/>
    <property type="match status" value="1"/>
</dbReference>
<feature type="transmembrane region" description="Helical" evidence="16">
    <location>
        <begin position="20"/>
        <end position="42"/>
    </location>
</feature>
<keyword evidence="6" id="KW-0597">Phosphoprotein</keyword>
<feature type="domain" description="HAMP" evidence="18">
    <location>
        <begin position="237"/>
        <end position="289"/>
    </location>
</feature>
<evidence type="ECO:0000256" key="12">
    <source>
        <dbReference type="ARBA" id="ARBA00022989"/>
    </source>
</evidence>